<evidence type="ECO:0000256" key="1">
    <source>
        <dbReference type="SAM" id="Phobius"/>
    </source>
</evidence>
<gene>
    <name evidence="2" type="ORF">SBAD_LOCUS5019</name>
</gene>
<dbReference type="EMBL" id="UZAM01008704">
    <property type="protein sequence ID" value="VDP06038.1"/>
    <property type="molecule type" value="Genomic_DNA"/>
</dbReference>
<keyword evidence="1" id="KW-0812">Transmembrane</keyword>
<feature type="transmembrane region" description="Helical" evidence="1">
    <location>
        <begin position="195"/>
        <end position="213"/>
    </location>
</feature>
<evidence type="ECO:0000313" key="3">
    <source>
        <dbReference type="Proteomes" id="UP000270296"/>
    </source>
</evidence>
<proteinExistence type="predicted"/>
<feature type="transmembrane region" description="Helical" evidence="1">
    <location>
        <begin position="220"/>
        <end position="239"/>
    </location>
</feature>
<keyword evidence="1" id="KW-0472">Membrane</keyword>
<dbReference type="Proteomes" id="UP000270296">
    <property type="component" value="Unassembled WGS sequence"/>
</dbReference>
<dbReference type="WBParaSite" id="SBAD_0000522601-mRNA-1">
    <property type="protein sequence ID" value="SBAD_0000522601-mRNA-1"/>
    <property type="gene ID" value="SBAD_0000522601"/>
</dbReference>
<protein>
    <submittedName>
        <fullName evidence="4">XK-related protein</fullName>
    </submittedName>
</protein>
<feature type="transmembrane region" description="Helical" evidence="1">
    <location>
        <begin position="103"/>
        <end position="123"/>
    </location>
</feature>
<reference evidence="2 3" key="2">
    <citation type="submission" date="2018-11" db="EMBL/GenBank/DDBJ databases">
        <authorList>
            <consortium name="Pathogen Informatics"/>
        </authorList>
    </citation>
    <scope>NUCLEOTIDE SEQUENCE [LARGE SCALE GENOMIC DNA]</scope>
</reference>
<evidence type="ECO:0000313" key="2">
    <source>
        <dbReference type="EMBL" id="VDP06038.1"/>
    </source>
</evidence>
<feature type="transmembrane region" description="Helical" evidence="1">
    <location>
        <begin position="135"/>
        <end position="153"/>
    </location>
</feature>
<reference evidence="4" key="1">
    <citation type="submission" date="2016-06" db="UniProtKB">
        <authorList>
            <consortium name="WormBaseParasite"/>
        </authorList>
    </citation>
    <scope>IDENTIFICATION</scope>
</reference>
<sequence>MHQYSTINQGTTTDQQTVKSAEAEDIAGSCKRKFISTIEDALDRCTKTGKQLTKKKDEYFKHLKPHRLRKAIAHRLHCFKSTVQDTSTVSFYGKLVEGLVDDYLWVALCILTQEIMAFFTRIVLSSLMALLFERLAIFLVTFFVWPVFVWCRIDQMQDRSVHRRKFAVFNGSVMMGIFTGFLFSDLYLDIPSPPVFLLPFSIAMVMLFGHSILPRARLITILMLLALAESIWFLYGLVWGLSLSYLTWMVMLGIAAVIDLQMVLKLKENHIQSHILQQWCTVVLFTVVDSLCYYLMATG</sequence>
<keyword evidence="3" id="KW-1185">Reference proteome</keyword>
<dbReference type="AlphaFoldDB" id="A0A183IN23"/>
<feature type="transmembrane region" description="Helical" evidence="1">
    <location>
        <begin position="165"/>
        <end position="183"/>
    </location>
</feature>
<evidence type="ECO:0000313" key="4">
    <source>
        <dbReference type="WBParaSite" id="SBAD_0000522601-mRNA-1"/>
    </source>
</evidence>
<organism evidence="4">
    <name type="scientific">Soboliphyme baturini</name>
    <dbReference type="NCBI Taxonomy" id="241478"/>
    <lineage>
        <taxon>Eukaryota</taxon>
        <taxon>Metazoa</taxon>
        <taxon>Ecdysozoa</taxon>
        <taxon>Nematoda</taxon>
        <taxon>Enoplea</taxon>
        <taxon>Dorylaimia</taxon>
        <taxon>Dioctophymatida</taxon>
        <taxon>Dioctophymatoidea</taxon>
        <taxon>Soboliphymatidae</taxon>
        <taxon>Soboliphyme</taxon>
    </lineage>
</organism>
<name>A0A183IN23_9BILA</name>
<feature type="transmembrane region" description="Helical" evidence="1">
    <location>
        <begin position="276"/>
        <end position="296"/>
    </location>
</feature>
<keyword evidence="1" id="KW-1133">Transmembrane helix</keyword>
<accession>A0A183IN23</accession>